<evidence type="ECO:0000313" key="5">
    <source>
        <dbReference type="Proteomes" id="UP000476411"/>
    </source>
</evidence>
<dbReference type="PANTHER" id="PTHR34220">
    <property type="entry name" value="SENSOR HISTIDINE KINASE YPDA"/>
    <property type="match status" value="1"/>
</dbReference>
<dbReference type="InterPro" id="IPR050640">
    <property type="entry name" value="Bact_2-comp_sensor_kinase"/>
</dbReference>
<protein>
    <recommendedName>
        <fullName evidence="3">Signal transduction histidine kinase internal region domain-containing protein</fullName>
    </recommendedName>
</protein>
<dbReference type="GO" id="GO:0000155">
    <property type="term" value="F:phosphorelay sensor kinase activity"/>
    <property type="evidence" value="ECO:0007669"/>
    <property type="project" value="InterPro"/>
</dbReference>
<sequence>MKMTPLVRELIRYCWVLAFIAAASAVVFMVVFRLGDGLRWEVMAMTGLRSLISGFANVALILLLRKWCPTQTTHQERTTRYILGYVLSFVLFTLTVPLESVLHPSKIHPALLDRLPGLLVVSIWNNSLVIVTHNLVILRFEKENAELENSRLKAANLESANLLLKQQIHPHFLFNALSMLKSLYKTDVPSGEAYLSHLVNFLRASLSEPQSRVTRLADEMKLCEDYLEMQRIRFEDAMTCHIDIPKEVLSDGFVPSFSVQSLLENAIKHNEATEASPLLIRVFYRDGWIVTENNLQIRKYIDAPSGKGLINLIERYRILTGDDVIISQEQHTFAVSIKVLSNEGSDHRG</sequence>
<dbReference type="GO" id="GO:0016020">
    <property type="term" value="C:membrane"/>
    <property type="evidence" value="ECO:0007669"/>
    <property type="project" value="InterPro"/>
</dbReference>
<keyword evidence="2" id="KW-0472">Membrane</keyword>
<keyword evidence="5" id="KW-1185">Reference proteome</keyword>
<proteinExistence type="predicted"/>
<evidence type="ECO:0000256" key="2">
    <source>
        <dbReference type="SAM" id="Phobius"/>
    </source>
</evidence>
<feature type="transmembrane region" description="Helical" evidence="2">
    <location>
        <begin position="80"/>
        <end position="98"/>
    </location>
</feature>
<keyword evidence="1" id="KW-0175">Coiled coil</keyword>
<feature type="transmembrane region" description="Helical" evidence="2">
    <location>
        <begin position="12"/>
        <end position="35"/>
    </location>
</feature>
<dbReference type="KEGG" id="chih:GWR21_29840"/>
<dbReference type="InterPro" id="IPR010559">
    <property type="entry name" value="Sig_transdc_His_kin_internal"/>
</dbReference>
<dbReference type="RefSeq" id="WP_162335347.1">
    <property type="nucleotide sequence ID" value="NZ_CP048113.1"/>
</dbReference>
<keyword evidence="2" id="KW-0812">Transmembrane</keyword>
<reference evidence="4 5" key="1">
    <citation type="submission" date="2020-01" db="EMBL/GenBank/DDBJ databases">
        <title>Complete genome sequence of Chitinophaga sp. H33E-04 isolated from quinoa roots.</title>
        <authorList>
            <person name="Weon H.-Y."/>
            <person name="Lee S.A."/>
        </authorList>
    </citation>
    <scope>NUCLEOTIDE SEQUENCE [LARGE SCALE GENOMIC DNA]</scope>
    <source>
        <strain evidence="4 5">H33E-04</strain>
    </source>
</reference>
<keyword evidence="2" id="KW-1133">Transmembrane helix</keyword>
<dbReference type="Proteomes" id="UP000476411">
    <property type="component" value="Chromosome"/>
</dbReference>
<gene>
    <name evidence="4" type="ORF">GWR21_29840</name>
</gene>
<evidence type="ECO:0000313" key="4">
    <source>
        <dbReference type="EMBL" id="QHS63631.1"/>
    </source>
</evidence>
<feature type="transmembrane region" description="Helical" evidence="2">
    <location>
        <begin position="118"/>
        <end position="138"/>
    </location>
</feature>
<feature type="coiled-coil region" evidence="1">
    <location>
        <begin position="135"/>
        <end position="167"/>
    </location>
</feature>
<feature type="domain" description="Signal transduction histidine kinase internal region" evidence="3">
    <location>
        <begin position="163"/>
        <end position="237"/>
    </location>
</feature>
<organism evidence="4 5">
    <name type="scientific">Chitinophaga agri</name>
    <dbReference type="NCBI Taxonomy" id="2703787"/>
    <lineage>
        <taxon>Bacteria</taxon>
        <taxon>Pseudomonadati</taxon>
        <taxon>Bacteroidota</taxon>
        <taxon>Chitinophagia</taxon>
        <taxon>Chitinophagales</taxon>
        <taxon>Chitinophagaceae</taxon>
        <taxon>Chitinophaga</taxon>
    </lineage>
</organism>
<name>A0A6B9ZPP0_9BACT</name>
<dbReference type="EMBL" id="CP048113">
    <property type="protein sequence ID" value="QHS63631.1"/>
    <property type="molecule type" value="Genomic_DNA"/>
</dbReference>
<evidence type="ECO:0000256" key="1">
    <source>
        <dbReference type="SAM" id="Coils"/>
    </source>
</evidence>
<dbReference type="AlphaFoldDB" id="A0A6B9ZPP0"/>
<feature type="transmembrane region" description="Helical" evidence="2">
    <location>
        <begin position="47"/>
        <end position="68"/>
    </location>
</feature>
<evidence type="ECO:0000259" key="3">
    <source>
        <dbReference type="Pfam" id="PF06580"/>
    </source>
</evidence>
<dbReference type="PANTHER" id="PTHR34220:SF7">
    <property type="entry name" value="SENSOR HISTIDINE KINASE YPDA"/>
    <property type="match status" value="1"/>
</dbReference>
<accession>A0A6B9ZPP0</accession>
<dbReference type="Pfam" id="PF06580">
    <property type="entry name" value="His_kinase"/>
    <property type="match status" value="1"/>
</dbReference>